<dbReference type="EMBL" id="KZ819417">
    <property type="protein sequence ID" value="PWN40457.1"/>
    <property type="molecule type" value="Genomic_DNA"/>
</dbReference>
<evidence type="ECO:0000313" key="2">
    <source>
        <dbReference type="EMBL" id="PWN40457.1"/>
    </source>
</evidence>
<name>A0A316VS83_9BASI</name>
<dbReference type="RefSeq" id="XP_025367617.1">
    <property type="nucleotide sequence ID" value="XM_025516368.1"/>
</dbReference>
<dbReference type="GeneID" id="37038238"/>
<evidence type="ECO:0000313" key="3">
    <source>
        <dbReference type="Proteomes" id="UP000245783"/>
    </source>
</evidence>
<protein>
    <submittedName>
        <fullName evidence="2">Uncharacterized protein</fullName>
    </submittedName>
</protein>
<sequence>MPTAWLKKTALSSALHATVHLSAIQAISLVLQQTSEGAFGSVAYALAQLYTPSSKSSRGDARGDDTQSAGELVRSVSGSAQTALGPDQGSVEGCGPAGAKSQGEKIVTLEEEKTARQEELAELRKESEADPGSKSRAHMNREFHSASVNYMLKYIMPNQLSAVSMKDFAYTNKCPNNFGTFCKRTTSTNPSRDQLEAILANAPNLQPLLCASERREIFMAKWHQARRENYALIVQAFEFGLEEARVYGAVRHRMSKEEIANSRASSTRAACSLSHPLSSILFTFAPLPYTLPHRHLPLSSSFLSSTIQKMGQLSDALALPLPLLVP</sequence>
<reference evidence="2 3" key="1">
    <citation type="journal article" date="2018" name="Mol. Biol. Evol.">
        <title>Broad Genomic Sampling Reveals a Smut Pathogenic Ancestry of the Fungal Clade Ustilaginomycotina.</title>
        <authorList>
            <person name="Kijpornyongpan T."/>
            <person name="Mondo S.J."/>
            <person name="Barry K."/>
            <person name="Sandor L."/>
            <person name="Lee J."/>
            <person name="Lipzen A."/>
            <person name="Pangilinan J."/>
            <person name="LaButti K."/>
            <person name="Hainaut M."/>
            <person name="Henrissat B."/>
            <person name="Grigoriev I.V."/>
            <person name="Spatafora J.W."/>
            <person name="Aime M.C."/>
        </authorList>
    </citation>
    <scope>NUCLEOTIDE SEQUENCE [LARGE SCALE GENOMIC DNA]</scope>
    <source>
        <strain evidence="2 3">MCA 4658</strain>
    </source>
</reference>
<feature type="region of interest" description="Disordered" evidence="1">
    <location>
        <begin position="75"/>
        <end position="140"/>
    </location>
</feature>
<keyword evidence="3" id="KW-1185">Reference proteome</keyword>
<accession>A0A316VS83</accession>
<dbReference type="Proteomes" id="UP000245783">
    <property type="component" value="Unassembled WGS sequence"/>
</dbReference>
<feature type="compositionally biased region" description="Basic and acidic residues" evidence="1">
    <location>
        <begin position="107"/>
        <end position="140"/>
    </location>
</feature>
<proteinExistence type="predicted"/>
<organism evidence="2 3">
    <name type="scientific">Ceraceosorus guamensis</name>
    <dbReference type="NCBI Taxonomy" id="1522189"/>
    <lineage>
        <taxon>Eukaryota</taxon>
        <taxon>Fungi</taxon>
        <taxon>Dikarya</taxon>
        <taxon>Basidiomycota</taxon>
        <taxon>Ustilaginomycotina</taxon>
        <taxon>Exobasidiomycetes</taxon>
        <taxon>Ceraceosorales</taxon>
        <taxon>Ceraceosoraceae</taxon>
        <taxon>Ceraceosorus</taxon>
    </lineage>
</organism>
<gene>
    <name evidence="2" type="ORF">IE81DRAFT_349252</name>
</gene>
<dbReference type="InParanoid" id="A0A316VS83"/>
<evidence type="ECO:0000256" key="1">
    <source>
        <dbReference type="SAM" id="MobiDB-lite"/>
    </source>
</evidence>
<dbReference type="AlphaFoldDB" id="A0A316VS83"/>